<evidence type="ECO:0000256" key="1">
    <source>
        <dbReference type="SAM" id="MobiDB-lite"/>
    </source>
</evidence>
<keyword evidence="2" id="KW-0812">Transmembrane</keyword>
<keyword evidence="4" id="KW-1185">Reference proteome</keyword>
<evidence type="ECO:0000313" key="3">
    <source>
        <dbReference type="EMBL" id="TFK42059.1"/>
    </source>
</evidence>
<feature type="compositionally biased region" description="Basic and acidic residues" evidence="1">
    <location>
        <begin position="384"/>
        <end position="402"/>
    </location>
</feature>
<evidence type="ECO:0000313" key="4">
    <source>
        <dbReference type="Proteomes" id="UP000308652"/>
    </source>
</evidence>
<dbReference type="Proteomes" id="UP000308652">
    <property type="component" value="Unassembled WGS sequence"/>
</dbReference>
<keyword evidence="2" id="KW-1133">Transmembrane helix</keyword>
<accession>A0A5C3M9H6</accession>
<dbReference type="EMBL" id="ML213593">
    <property type="protein sequence ID" value="TFK42059.1"/>
    <property type="molecule type" value="Genomic_DNA"/>
</dbReference>
<keyword evidence="2" id="KW-0472">Membrane</keyword>
<dbReference type="OrthoDB" id="2798046at2759"/>
<feature type="compositionally biased region" description="Polar residues" evidence="1">
    <location>
        <begin position="425"/>
        <end position="436"/>
    </location>
</feature>
<dbReference type="AlphaFoldDB" id="A0A5C3M9H6"/>
<proteinExistence type="predicted"/>
<name>A0A5C3M9H6_9AGAR</name>
<sequence length="436" mass="50560">MATTPNPHIQTLGMNSTASLSLSTYDTVRHSILKLLTTSAMIAVTAVFFFVLARIFGHVLRISTIRLFSIQGLSYTSPKTTSISINCIKFTPHLPRPSAPHFGTLYVENFEYKDPNVHYSCGTLEVALWFFPVVFRRSNEPIAFSKVDDFRLRVFKSASEPWWIARLRNNVVSTFLNGETTRLHDLKTRIYFNSLTGITGTKGDSLTGEVEKPGLKPGEEQDEARVKASIEEWQICNLQEQMYTFGKLDVEVRRSWVEERGTMVMIAENCRLNKLPSFTQRQATWWQRNMIWEFIHGIVTFPHLLFKIVRNPLFATDLHILRTDITYDEFRLRDAEMFKQSAMMARRQYITHKDDGMYREVGWDTFMGMVLAICFPNRKTEDEGERKEEFVERVQQTERDIESADPEVQVERMERDEKKFEEEFTASQAPAATPIN</sequence>
<feature type="transmembrane region" description="Helical" evidence="2">
    <location>
        <begin position="32"/>
        <end position="56"/>
    </location>
</feature>
<organism evidence="3 4">
    <name type="scientific">Crucibulum laeve</name>
    <dbReference type="NCBI Taxonomy" id="68775"/>
    <lineage>
        <taxon>Eukaryota</taxon>
        <taxon>Fungi</taxon>
        <taxon>Dikarya</taxon>
        <taxon>Basidiomycota</taxon>
        <taxon>Agaricomycotina</taxon>
        <taxon>Agaricomycetes</taxon>
        <taxon>Agaricomycetidae</taxon>
        <taxon>Agaricales</taxon>
        <taxon>Agaricineae</taxon>
        <taxon>Nidulariaceae</taxon>
        <taxon>Crucibulum</taxon>
    </lineage>
</organism>
<gene>
    <name evidence="3" type="ORF">BDQ12DRAFT_710376</name>
</gene>
<evidence type="ECO:0000256" key="2">
    <source>
        <dbReference type="SAM" id="Phobius"/>
    </source>
</evidence>
<feature type="compositionally biased region" description="Basic and acidic residues" evidence="1">
    <location>
        <begin position="409"/>
        <end position="422"/>
    </location>
</feature>
<reference evidence="3 4" key="1">
    <citation type="journal article" date="2019" name="Nat. Ecol. Evol.">
        <title>Megaphylogeny resolves global patterns of mushroom evolution.</title>
        <authorList>
            <person name="Varga T."/>
            <person name="Krizsan K."/>
            <person name="Foldi C."/>
            <person name="Dima B."/>
            <person name="Sanchez-Garcia M."/>
            <person name="Sanchez-Ramirez S."/>
            <person name="Szollosi G.J."/>
            <person name="Szarkandi J.G."/>
            <person name="Papp V."/>
            <person name="Albert L."/>
            <person name="Andreopoulos W."/>
            <person name="Angelini C."/>
            <person name="Antonin V."/>
            <person name="Barry K.W."/>
            <person name="Bougher N.L."/>
            <person name="Buchanan P."/>
            <person name="Buyck B."/>
            <person name="Bense V."/>
            <person name="Catcheside P."/>
            <person name="Chovatia M."/>
            <person name="Cooper J."/>
            <person name="Damon W."/>
            <person name="Desjardin D."/>
            <person name="Finy P."/>
            <person name="Geml J."/>
            <person name="Haridas S."/>
            <person name="Hughes K."/>
            <person name="Justo A."/>
            <person name="Karasinski D."/>
            <person name="Kautmanova I."/>
            <person name="Kiss B."/>
            <person name="Kocsube S."/>
            <person name="Kotiranta H."/>
            <person name="LaButti K.M."/>
            <person name="Lechner B.E."/>
            <person name="Liimatainen K."/>
            <person name="Lipzen A."/>
            <person name="Lukacs Z."/>
            <person name="Mihaltcheva S."/>
            <person name="Morgado L.N."/>
            <person name="Niskanen T."/>
            <person name="Noordeloos M.E."/>
            <person name="Ohm R.A."/>
            <person name="Ortiz-Santana B."/>
            <person name="Ovrebo C."/>
            <person name="Racz N."/>
            <person name="Riley R."/>
            <person name="Savchenko A."/>
            <person name="Shiryaev A."/>
            <person name="Soop K."/>
            <person name="Spirin V."/>
            <person name="Szebenyi C."/>
            <person name="Tomsovsky M."/>
            <person name="Tulloss R.E."/>
            <person name="Uehling J."/>
            <person name="Grigoriev I.V."/>
            <person name="Vagvolgyi C."/>
            <person name="Papp T."/>
            <person name="Martin F.M."/>
            <person name="Miettinen O."/>
            <person name="Hibbett D.S."/>
            <person name="Nagy L.G."/>
        </authorList>
    </citation>
    <scope>NUCLEOTIDE SEQUENCE [LARGE SCALE GENOMIC DNA]</scope>
    <source>
        <strain evidence="3 4">CBS 166.37</strain>
    </source>
</reference>
<feature type="region of interest" description="Disordered" evidence="1">
    <location>
        <begin position="384"/>
        <end position="436"/>
    </location>
</feature>
<protein>
    <submittedName>
        <fullName evidence="3">Uncharacterized protein</fullName>
    </submittedName>
</protein>